<accession>A0A0C5ADZ1</accession>
<evidence type="ECO:0000313" key="1">
    <source>
        <dbReference type="EMBL" id="AJK27394.1"/>
    </source>
</evidence>
<protein>
    <submittedName>
        <fullName evidence="1">Uncharacterized protein</fullName>
    </submittedName>
</protein>
<dbReference type="GeneID" id="26639309"/>
<name>A0A0C5ADZ1_9CAUD</name>
<dbReference type="RefSeq" id="YP_009212811.1">
    <property type="nucleotide sequence ID" value="NC_028947.1"/>
</dbReference>
<keyword evidence="2" id="KW-1185">Reference proteome</keyword>
<evidence type="ECO:0000313" key="2">
    <source>
        <dbReference type="Proteomes" id="UP000032126"/>
    </source>
</evidence>
<gene>
    <name evidence="1" type="ORF">PBI_KRATIO_65</name>
</gene>
<dbReference type="KEGG" id="vg:26639309"/>
<proteinExistence type="predicted"/>
<organism evidence="1 2">
    <name type="scientific">Mycobacterium phage Kratio</name>
    <dbReference type="NCBI Taxonomy" id="1606763"/>
    <lineage>
        <taxon>Viruses</taxon>
        <taxon>Duplodnaviria</taxon>
        <taxon>Heunggongvirae</taxon>
        <taxon>Uroviricota</taxon>
        <taxon>Caudoviricetes</taxon>
        <taxon>Weiservirinae</taxon>
        <taxon>Kratiovirus</taxon>
        <taxon>Kratiovirus kratio</taxon>
    </lineage>
</organism>
<reference evidence="1 2" key="1">
    <citation type="submission" date="2014-10" db="EMBL/GenBank/DDBJ databases">
        <authorList>
            <person name="Franco-Moreira L.J."/>
            <person name="Acosta-Bonilla D."/>
            <person name="Alvarado-Vega D.L."/>
            <person name="Berrios-Pagan L.R."/>
            <person name="Burgos-Santana G."/>
            <person name="Collazo-Rodriguez B.J."/>
            <person name="Cordero-Bernard G."/>
            <person name="Cotto-Rosario A."/>
            <person name="Dominguez-Rodriguez E."/>
            <person name="Figueroa-Negron P."/>
            <person name="Huertas-de-Jesus N.A."/>
            <person name="Leon-Rivera A."/>
            <person name="Llavona-Cartagena I.G."/>
            <person name="Machin-Rivera R."/>
            <person name="Maldonado-Rodriguez J.M."/>
            <person name="Maldonado-Vazquez N."/>
            <person name="Melendez-Rodriguez N."/>
            <person name="Merced-Carire N.D."/>
            <person name="Mora-Marrero P.M."/>
            <person name="Negron-Cruz N."/>
            <person name="Nieves-Mendez L."/>
            <person name="Pereira-Torres T.N."/>
            <person name="Perez-Otero J."/>
            <person name="Ramos-Gonzalez J."/>
            <person name="Ramos-Rivera M."/>
            <person name="Reyes-Aponte A.J."/>
            <person name="Rivera-Burgos M."/>
            <person name="Rodriguez-Arriaga L."/>
            <person name="Sanchez-Collazo M."/>
            <person name="Soto-Diaz O.R."/>
            <person name="Suarez-Marquez A.M."/>
            <person name="Velazquez-Fernandez A.L."/>
            <person name="Vives-Matos I."/>
            <person name="Rubin M.R."/>
            <person name="Vazquez E."/>
            <person name="Wang X."/>
            <person name="Crowell R."/>
            <person name="Bostrom M.A."/>
            <person name="Burke M."/>
            <person name="Wright G.M."/>
            <person name="Gregory S.G."/>
            <person name="Colman S.D."/>
            <person name="Anders K.R."/>
            <person name="Braun M.A."/>
            <person name="Delesalle V.A."/>
            <person name="Hughes L.E."/>
            <person name="Ware V.C."/>
            <person name="Bradley K.W."/>
            <person name="Barker L.P."/>
            <person name="Asai D.J."/>
            <person name="Bowman C.A."/>
            <person name="Russell D.A."/>
            <person name="Pope W.H."/>
            <person name="Jacobs-Sera D."/>
            <person name="Hendrix R.W."/>
            <person name="Hatfull G.F."/>
        </authorList>
    </citation>
    <scope>NUCLEOTIDE SEQUENCE [LARGE SCALE GENOMIC DNA]</scope>
</reference>
<sequence>MLTIQAISVHLEAERSTNMVKLAAGHKNPFRLSDDMIEALRTVAPCGTVICERRTSFALFRRGLVDIYRGRGRDRRGYQVYDAIVDIKINEHGKRVLELMAAK</sequence>
<dbReference type="Proteomes" id="UP000032126">
    <property type="component" value="Segment"/>
</dbReference>
<dbReference type="EMBL" id="KM923971">
    <property type="protein sequence ID" value="AJK27394.1"/>
    <property type="molecule type" value="Genomic_DNA"/>
</dbReference>